<dbReference type="InterPro" id="IPR029058">
    <property type="entry name" value="AB_hydrolase_fold"/>
</dbReference>
<dbReference type="OrthoDB" id="8773014at2"/>
<evidence type="ECO:0000313" key="2">
    <source>
        <dbReference type="EMBL" id="SIT37108.1"/>
    </source>
</evidence>
<dbReference type="InterPro" id="IPR055803">
    <property type="entry name" value="DUF7379"/>
</dbReference>
<sequence>MATQRTLSGGAASIEIGRGGYALQAPLVHGTITEMTAEENATRSGSGVLEPALLNALTGAEIHVTKTFEMEVTQIDRFPQPGVTRAGGGFVTEQGEPAILLRMPSLGDDVAHAVLFTDEAGVSRWIFPRPTVSDLTAKRRGADLEFLLPRDCAMLPSTVRDAPGTRGPLTKFGRRLVRVLAWATEDIVGHGALAFASDWERKRRPYALRRFPFDDPTPVSFDALLRGRTLLLLHGTFSTSRAGFELLPRETCDRLSTFYGGRMFAFDHPTLHESPDQNVERLLEMLPPGTDLEIDILTHSRGGLLGRELTERQSDFPNSGRKLRVRRAVFVAAPHRGTIITDSQHGIEMLDHYTNLFTDLPDDAFTIGTEALFMIAKLAYHGAAVALPGLKSMYPSGDYLKRLNAEANHSTEYYAIASDFKPTSSSFLLQLGWKAASAAVNGVFGEANDGVVPTAGCYETGMVSSGFPIAAANRIVFDQSEAVHHCNYFGHPGTSQQVVEWLTG</sequence>
<accession>A0A1N7RPS4</accession>
<feature type="domain" description="DUF7379" evidence="1">
    <location>
        <begin position="230"/>
        <end position="404"/>
    </location>
</feature>
<keyword evidence="3" id="KW-1185">Reference proteome</keyword>
<protein>
    <submittedName>
        <fullName evidence="2">PGAP1 family protein</fullName>
    </submittedName>
</protein>
<evidence type="ECO:0000313" key="3">
    <source>
        <dbReference type="Proteomes" id="UP000195569"/>
    </source>
</evidence>
<evidence type="ECO:0000259" key="1">
    <source>
        <dbReference type="Pfam" id="PF24096"/>
    </source>
</evidence>
<name>A0A1N7RPS4_9BURK</name>
<dbReference type="AlphaFoldDB" id="A0A1N7RPS4"/>
<dbReference type="EMBL" id="CYGY02000011">
    <property type="protein sequence ID" value="SIT37108.1"/>
    <property type="molecule type" value="Genomic_DNA"/>
</dbReference>
<reference evidence="2" key="1">
    <citation type="submission" date="2016-12" db="EMBL/GenBank/DDBJ databases">
        <authorList>
            <person name="Moulin L."/>
        </authorList>
    </citation>
    <scope>NUCLEOTIDE SEQUENCE [LARGE SCALE GENOMIC DNA]</scope>
    <source>
        <strain evidence="2">STM 7183</strain>
    </source>
</reference>
<comment type="caution">
    <text evidence="2">The sequence shown here is derived from an EMBL/GenBank/DDBJ whole genome shotgun (WGS) entry which is preliminary data.</text>
</comment>
<dbReference type="RefSeq" id="WP_087733043.1">
    <property type="nucleotide sequence ID" value="NZ_CYGY02000011.1"/>
</dbReference>
<gene>
    <name evidence="2" type="ORF">BN2476_110105</name>
</gene>
<dbReference type="Proteomes" id="UP000195569">
    <property type="component" value="Unassembled WGS sequence"/>
</dbReference>
<dbReference type="Pfam" id="PF24096">
    <property type="entry name" value="DUF7379"/>
    <property type="match status" value="1"/>
</dbReference>
<dbReference type="SUPFAM" id="SSF53474">
    <property type="entry name" value="alpha/beta-Hydrolases"/>
    <property type="match status" value="1"/>
</dbReference>
<dbReference type="Gene3D" id="3.40.50.1820">
    <property type="entry name" value="alpha/beta hydrolase"/>
    <property type="match status" value="1"/>
</dbReference>
<organism evidence="2 3">
    <name type="scientific">Paraburkholderia piptadeniae</name>
    <dbReference type="NCBI Taxonomy" id="1701573"/>
    <lineage>
        <taxon>Bacteria</taxon>
        <taxon>Pseudomonadati</taxon>
        <taxon>Pseudomonadota</taxon>
        <taxon>Betaproteobacteria</taxon>
        <taxon>Burkholderiales</taxon>
        <taxon>Burkholderiaceae</taxon>
        <taxon>Paraburkholderia</taxon>
    </lineage>
</organism>
<proteinExistence type="predicted"/>